<dbReference type="AlphaFoldDB" id="A0A7X5F461"/>
<feature type="domain" description="EamA" evidence="2">
    <location>
        <begin position="4"/>
        <end position="141"/>
    </location>
</feature>
<feature type="transmembrane region" description="Helical" evidence="1">
    <location>
        <begin position="284"/>
        <end position="300"/>
    </location>
</feature>
<proteinExistence type="predicted"/>
<keyword evidence="1" id="KW-0472">Membrane</keyword>
<feature type="transmembrane region" description="Helical" evidence="1">
    <location>
        <begin position="189"/>
        <end position="211"/>
    </location>
</feature>
<feature type="transmembrane region" description="Helical" evidence="1">
    <location>
        <begin position="110"/>
        <end position="139"/>
    </location>
</feature>
<protein>
    <submittedName>
        <fullName evidence="3">EamA family transporter</fullName>
    </submittedName>
</protein>
<feature type="transmembrane region" description="Helical" evidence="1">
    <location>
        <begin position="231"/>
        <end position="248"/>
    </location>
</feature>
<dbReference type="InterPro" id="IPR037185">
    <property type="entry name" value="EmrE-like"/>
</dbReference>
<comment type="caution">
    <text evidence="3">The sequence shown here is derived from an EMBL/GenBank/DDBJ whole genome shotgun (WGS) entry which is preliminary data.</text>
</comment>
<reference evidence="4" key="1">
    <citation type="submission" date="2020-01" db="EMBL/GenBank/DDBJ databases">
        <authorList>
            <person name="Fang Y."/>
            <person name="Sun R."/>
            <person name="Nie L."/>
            <person name="He J."/>
            <person name="Hao L."/>
            <person name="Wang L."/>
            <person name="Su S."/>
            <person name="Lv E."/>
            <person name="Zhang Z."/>
            <person name="Xie R."/>
            <person name="Liu H."/>
        </authorList>
    </citation>
    <scope>NUCLEOTIDE SEQUENCE [LARGE SCALE GENOMIC DNA]</scope>
    <source>
        <strain evidence="4">XCT-53</strain>
    </source>
</reference>
<name>A0A7X5F461_9HYPH</name>
<gene>
    <name evidence="3" type="ORF">GWI72_12925</name>
</gene>
<feature type="domain" description="EamA" evidence="2">
    <location>
        <begin position="161"/>
        <end position="298"/>
    </location>
</feature>
<organism evidence="3 4">
    <name type="scientific">Pannonibacter tanglangensis</name>
    <dbReference type="NCBI Taxonomy" id="2750084"/>
    <lineage>
        <taxon>Bacteria</taxon>
        <taxon>Pseudomonadati</taxon>
        <taxon>Pseudomonadota</taxon>
        <taxon>Alphaproteobacteria</taxon>
        <taxon>Hyphomicrobiales</taxon>
        <taxon>Stappiaceae</taxon>
        <taxon>Pannonibacter</taxon>
    </lineage>
</organism>
<evidence type="ECO:0000313" key="4">
    <source>
        <dbReference type="Proteomes" id="UP000586722"/>
    </source>
</evidence>
<evidence type="ECO:0000313" key="3">
    <source>
        <dbReference type="EMBL" id="NBN79174.1"/>
    </source>
</evidence>
<dbReference type="Gene3D" id="1.10.3730.20">
    <property type="match status" value="1"/>
</dbReference>
<dbReference type="InterPro" id="IPR000620">
    <property type="entry name" value="EamA_dom"/>
</dbReference>
<feature type="transmembrane region" description="Helical" evidence="1">
    <location>
        <begin position="43"/>
        <end position="61"/>
    </location>
</feature>
<keyword evidence="1" id="KW-0812">Transmembrane</keyword>
<accession>A0A7X5F461</accession>
<feature type="transmembrane region" description="Helical" evidence="1">
    <location>
        <begin position="160"/>
        <end position="177"/>
    </location>
</feature>
<dbReference type="SUPFAM" id="SSF103481">
    <property type="entry name" value="Multidrug resistance efflux transporter EmrE"/>
    <property type="match status" value="2"/>
</dbReference>
<keyword evidence="4" id="KW-1185">Reference proteome</keyword>
<dbReference type="RefSeq" id="WP_161708858.1">
    <property type="nucleotide sequence ID" value="NZ_JAABLQ010000001.1"/>
</dbReference>
<dbReference type="Proteomes" id="UP000586722">
    <property type="component" value="Unassembled WGS sequence"/>
</dbReference>
<evidence type="ECO:0000256" key="1">
    <source>
        <dbReference type="SAM" id="Phobius"/>
    </source>
</evidence>
<dbReference type="GO" id="GO:0016020">
    <property type="term" value="C:membrane"/>
    <property type="evidence" value="ECO:0007669"/>
    <property type="project" value="InterPro"/>
</dbReference>
<evidence type="ECO:0000259" key="2">
    <source>
        <dbReference type="Pfam" id="PF00892"/>
    </source>
</evidence>
<feature type="transmembrane region" description="Helical" evidence="1">
    <location>
        <begin position="68"/>
        <end position="90"/>
    </location>
</feature>
<keyword evidence="1" id="KW-1133">Transmembrane helix</keyword>
<dbReference type="EMBL" id="JAABLQ010000001">
    <property type="protein sequence ID" value="NBN79174.1"/>
    <property type="molecule type" value="Genomic_DNA"/>
</dbReference>
<feature type="transmembrane region" description="Helical" evidence="1">
    <location>
        <begin position="254"/>
        <end position="275"/>
    </location>
</feature>
<dbReference type="Pfam" id="PF00892">
    <property type="entry name" value="EamA"/>
    <property type="match status" value="2"/>
</dbReference>
<sequence length="303" mass="32149">MDLWIPITLFAAFCQNLRSALQKHLKGRLGTTGATFVRFGYGFPFALLYVGVLHWGFGMALPVPGSDFAVAAVLGGLAQIGATFLLVHLFSLRNFAVGTAYSKTEPVQAALFGVLLLGEHVDLAAGTAIAVGVIGVIFISMARVPLTRRAVLASLAGRPALIGLASAALFGASAAFYRAASLALEGPGYLMQAAYALAAVTLFQTVTMALWMALREPDQLKASLVHWRQSVWVGLAGVAGSAGWFTAMTLQQVAYVRALAQVELVFTLAFSWFVFRERINGRELAGCVLIVAAILGLLWGRTG</sequence>